<feature type="region of interest" description="Disordered" evidence="1">
    <location>
        <begin position="1"/>
        <end position="38"/>
    </location>
</feature>
<dbReference type="AlphaFoldDB" id="A0A4Z0F7W2"/>
<organism evidence="3 4">
    <name type="scientific">Candidatus Macondimonas diazotrophica</name>
    <dbReference type="NCBI Taxonomy" id="2305248"/>
    <lineage>
        <taxon>Bacteria</taxon>
        <taxon>Pseudomonadati</taxon>
        <taxon>Pseudomonadota</taxon>
        <taxon>Gammaproteobacteria</taxon>
        <taxon>Chromatiales</taxon>
        <taxon>Ectothiorhodospiraceae</taxon>
        <taxon>Candidatus Macondimonas</taxon>
    </lineage>
</organism>
<name>A0A4Z0F7W2_9GAMM</name>
<keyword evidence="4" id="KW-1185">Reference proteome</keyword>
<protein>
    <submittedName>
        <fullName evidence="3">PilZ domain-containing protein</fullName>
    </submittedName>
</protein>
<dbReference type="Proteomes" id="UP000297890">
    <property type="component" value="Unassembled WGS sequence"/>
</dbReference>
<evidence type="ECO:0000313" key="3">
    <source>
        <dbReference type="EMBL" id="TFZ82343.1"/>
    </source>
</evidence>
<dbReference type="Gene3D" id="2.40.10.220">
    <property type="entry name" value="predicted glycosyltransferase like domains"/>
    <property type="match status" value="1"/>
</dbReference>
<dbReference type="OrthoDB" id="5567005at2"/>
<feature type="domain" description="PilZ" evidence="2">
    <location>
        <begin position="128"/>
        <end position="208"/>
    </location>
</feature>
<dbReference type="Pfam" id="PF07238">
    <property type="entry name" value="PilZ"/>
    <property type="match status" value="1"/>
</dbReference>
<evidence type="ECO:0000259" key="2">
    <source>
        <dbReference type="Pfam" id="PF07238"/>
    </source>
</evidence>
<dbReference type="GO" id="GO:0035438">
    <property type="term" value="F:cyclic-di-GMP binding"/>
    <property type="evidence" value="ECO:0007669"/>
    <property type="project" value="InterPro"/>
</dbReference>
<comment type="caution">
    <text evidence="3">The sequence shown here is derived from an EMBL/GenBank/DDBJ whole genome shotgun (WGS) entry which is preliminary data.</text>
</comment>
<reference evidence="3 4" key="1">
    <citation type="journal article" date="2019" name="ISME J.">
        <title>Candidatus Macondimonas diazotrophica, a novel gammaproteobacterial genus dominating crude-oil-contaminated coastal sediments.</title>
        <authorList>
            <person name="Karthikeyan S."/>
            <person name="Konstantinidis K."/>
        </authorList>
    </citation>
    <scope>NUCLEOTIDE SEQUENCE [LARGE SCALE GENOMIC DNA]</scope>
    <source>
        <strain evidence="3 4">KTK01</strain>
    </source>
</reference>
<sequence>MDMRQSDQAHSVGKAPAAVPEAVGHTPDSRTSKRCPQAGDAMVAPSSLLVPLRFAVVDEALSAAPEFLATQSDLLFLSTEFNLIRRELDAWRVLAEQEAPATSAYVQVMGRHVSRLLEALMLRELGDGENLWRTVELTQDGMIFRNDHMLVRGSLLDLRFLLPGAGIGIRTLGRVVRCDQPSRDGCHLIGVQFLDLGEADRELLSRYLGTITS</sequence>
<gene>
    <name evidence="3" type="ORF">E4680_08865</name>
</gene>
<proteinExistence type="predicted"/>
<evidence type="ECO:0000313" key="4">
    <source>
        <dbReference type="Proteomes" id="UP000297890"/>
    </source>
</evidence>
<accession>A0A4Z0F7W2</accession>
<dbReference type="EMBL" id="SRIO01000010">
    <property type="protein sequence ID" value="TFZ82343.1"/>
    <property type="molecule type" value="Genomic_DNA"/>
</dbReference>
<evidence type="ECO:0000256" key="1">
    <source>
        <dbReference type="SAM" id="MobiDB-lite"/>
    </source>
</evidence>
<dbReference type="InterPro" id="IPR009875">
    <property type="entry name" value="PilZ_domain"/>
</dbReference>